<comment type="caution">
    <text evidence="2">The sequence shown here is derived from an EMBL/GenBank/DDBJ whole genome shotgun (WGS) entry which is preliminary data.</text>
</comment>
<feature type="region of interest" description="Disordered" evidence="1">
    <location>
        <begin position="48"/>
        <end position="67"/>
    </location>
</feature>
<organism evidence="2 3">
    <name type="scientific">Trichonephila clavipes</name>
    <name type="common">Golden silk orbweaver</name>
    <name type="synonym">Nephila clavipes</name>
    <dbReference type="NCBI Taxonomy" id="2585209"/>
    <lineage>
        <taxon>Eukaryota</taxon>
        <taxon>Metazoa</taxon>
        <taxon>Ecdysozoa</taxon>
        <taxon>Arthropoda</taxon>
        <taxon>Chelicerata</taxon>
        <taxon>Arachnida</taxon>
        <taxon>Araneae</taxon>
        <taxon>Araneomorphae</taxon>
        <taxon>Entelegynae</taxon>
        <taxon>Araneoidea</taxon>
        <taxon>Nephilidae</taxon>
        <taxon>Trichonephila</taxon>
    </lineage>
</organism>
<dbReference type="GO" id="GO:0003676">
    <property type="term" value="F:nucleic acid binding"/>
    <property type="evidence" value="ECO:0007669"/>
    <property type="project" value="InterPro"/>
</dbReference>
<dbReference type="Gene3D" id="3.30.420.10">
    <property type="entry name" value="Ribonuclease H-like superfamily/Ribonuclease H"/>
    <property type="match status" value="1"/>
</dbReference>
<dbReference type="InterPro" id="IPR036397">
    <property type="entry name" value="RNaseH_sf"/>
</dbReference>
<evidence type="ECO:0000313" key="2">
    <source>
        <dbReference type="EMBL" id="GFY27938.1"/>
    </source>
</evidence>
<keyword evidence="3" id="KW-1185">Reference proteome</keyword>
<dbReference type="EMBL" id="BMAU01021382">
    <property type="protein sequence ID" value="GFY27938.1"/>
    <property type="molecule type" value="Genomic_DNA"/>
</dbReference>
<reference evidence="2" key="1">
    <citation type="submission" date="2020-08" db="EMBL/GenBank/DDBJ databases">
        <title>Multicomponent nature underlies the extraordinary mechanical properties of spider dragline silk.</title>
        <authorList>
            <person name="Kono N."/>
            <person name="Nakamura H."/>
            <person name="Mori M."/>
            <person name="Yoshida Y."/>
            <person name="Ohtoshi R."/>
            <person name="Malay A.D."/>
            <person name="Moran D.A.P."/>
            <person name="Tomita M."/>
            <person name="Numata K."/>
            <person name="Arakawa K."/>
        </authorList>
    </citation>
    <scope>NUCLEOTIDE SEQUENCE</scope>
</reference>
<evidence type="ECO:0000256" key="1">
    <source>
        <dbReference type="SAM" id="MobiDB-lite"/>
    </source>
</evidence>
<accession>A0A8X6W448</accession>
<dbReference type="Proteomes" id="UP000887159">
    <property type="component" value="Unassembled WGS sequence"/>
</dbReference>
<dbReference type="AlphaFoldDB" id="A0A8X6W448"/>
<sequence length="115" mass="12821">MAVQVVQSLKGLCNSRFAEWVSGAIDLREYHCSMLTIGLHVLSGQESTETGVKRTGNESVKGHRPAPTNHTELRTALANIWQVMPVERFQKLVESMCRRMEAIIKARGGSQLVTR</sequence>
<evidence type="ECO:0000313" key="3">
    <source>
        <dbReference type="Proteomes" id="UP000887159"/>
    </source>
</evidence>
<proteinExistence type="predicted"/>
<name>A0A8X6W448_TRICX</name>
<gene>
    <name evidence="2" type="ORF">TNCV_4562921</name>
</gene>
<protein>
    <submittedName>
        <fullName evidence="2">Uncharacterized protein</fullName>
    </submittedName>
</protein>